<dbReference type="Proteomes" id="UP000314294">
    <property type="component" value="Unassembled WGS sequence"/>
</dbReference>
<keyword evidence="2" id="KW-0645">Protease</keyword>
<proteinExistence type="predicted"/>
<sequence length="110" mass="12195">MSAPGWIENESPSGDSDNHAPAASRSLHEVFVLSPEMKLRLRCRGTMLAARRSPLAARARLTHTSGEDDASEDDHLALKRKVTVADLFRKDFKVHDPNAKWISSKSPRCS</sequence>
<evidence type="ECO:0000313" key="3">
    <source>
        <dbReference type="Proteomes" id="UP000314294"/>
    </source>
</evidence>
<accession>A0A4Z2G3A7</accession>
<gene>
    <name evidence="2" type="primary">Dpp6_1</name>
    <name evidence="2" type="ORF">EYF80_042460</name>
</gene>
<keyword evidence="2" id="KW-0378">Hydrolase</keyword>
<reference evidence="2 3" key="1">
    <citation type="submission" date="2019-03" db="EMBL/GenBank/DDBJ databases">
        <title>First draft genome of Liparis tanakae, snailfish: a comprehensive survey of snailfish specific genes.</title>
        <authorList>
            <person name="Kim W."/>
            <person name="Song I."/>
            <person name="Jeong J.-H."/>
            <person name="Kim D."/>
            <person name="Kim S."/>
            <person name="Ryu S."/>
            <person name="Song J.Y."/>
            <person name="Lee S.K."/>
        </authorList>
    </citation>
    <scope>NUCLEOTIDE SEQUENCE [LARGE SCALE GENOMIC DNA]</scope>
    <source>
        <tissue evidence="2">Muscle</tissue>
    </source>
</reference>
<dbReference type="OrthoDB" id="16520at2759"/>
<evidence type="ECO:0000256" key="1">
    <source>
        <dbReference type="SAM" id="MobiDB-lite"/>
    </source>
</evidence>
<feature type="region of interest" description="Disordered" evidence="1">
    <location>
        <begin position="1"/>
        <end position="23"/>
    </location>
</feature>
<dbReference type="EMBL" id="SRLO01000747">
    <property type="protein sequence ID" value="TNN47333.1"/>
    <property type="molecule type" value="Genomic_DNA"/>
</dbReference>
<protein>
    <submittedName>
        <fullName evidence="2">Dipeptidyl aminopeptidase-like protein 6</fullName>
    </submittedName>
</protein>
<evidence type="ECO:0000313" key="2">
    <source>
        <dbReference type="EMBL" id="TNN47333.1"/>
    </source>
</evidence>
<comment type="caution">
    <text evidence="2">The sequence shown here is derived from an EMBL/GenBank/DDBJ whole genome shotgun (WGS) entry which is preliminary data.</text>
</comment>
<name>A0A4Z2G3A7_9TELE</name>
<dbReference type="GO" id="GO:0004177">
    <property type="term" value="F:aminopeptidase activity"/>
    <property type="evidence" value="ECO:0007669"/>
    <property type="project" value="UniProtKB-KW"/>
</dbReference>
<keyword evidence="2" id="KW-0031">Aminopeptidase</keyword>
<keyword evidence="3" id="KW-1185">Reference proteome</keyword>
<organism evidence="2 3">
    <name type="scientific">Liparis tanakae</name>
    <name type="common">Tanaka's snailfish</name>
    <dbReference type="NCBI Taxonomy" id="230148"/>
    <lineage>
        <taxon>Eukaryota</taxon>
        <taxon>Metazoa</taxon>
        <taxon>Chordata</taxon>
        <taxon>Craniata</taxon>
        <taxon>Vertebrata</taxon>
        <taxon>Euteleostomi</taxon>
        <taxon>Actinopterygii</taxon>
        <taxon>Neopterygii</taxon>
        <taxon>Teleostei</taxon>
        <taxon>Neoteleostei</taxon>
        <taxon>Acanthomorphata</taxon>
        <taxon>Eupercaria</taxon>
        <taxon>Perciformes</taxon>
        <taxon>Cottioidei</taxon>
        <taxon>Cottales</taxon>
        <taxon>Liparidae</taxon>
        <taxon>Liparis</taxon>
    </lineage>
</organism>
<dbReference type="AlphaFoldDB" id="A0A4Z2G3A7"/>